<dbReference type="PROSITE" id="PS51257">
    <property type="entry name" value="PROKAR_LIPOPROTEIN"/>
    <property type="match status" value="1"/>
</dbReference>
<evidence type="ECO:0000313" key="2">
    <source>
        <dbReference type="EMBL" id="QXI30721.1"/>
    </source>
</evidence>
<gene>
    <name evidence="2" type="ORF">HU752_012575</name>
</gene>
<evidence type="ECO:0008006" key="4">
    <source>
        <dbReference type="Google" id="ProtNLM"/>
    </source>
</evidence>
<dbReference type="RefSeq" id="WP_186679648.1">
    <property type="nucleotide sequence ID" value="NZ_CP077093.1"/>
</dbReference>
<dbReference type="InterPro" id="IPR002110">
    <property type="entry name" value="Ankyrin_rpt"/>
</dbReference>
<dbReference type="KEGG" id="pvw:HU752_012575"/>
<dbReference type="Pfam" id="PF00023">
    <property type="entry name" value="Ank"/>
    <property type="match status" value="1"/>
</dbReference>
<protein>
    <recommendedName>
        <fullName evidence="4">Ankyrin repeat domain-containing protein</fullName>
    </recommendedName>
</protein>
<evidence type="ECO:0000313" key="3">
    <source>
        <dbReference type="Proteomes" id="UP000634530"/>
    </source>
</evidence>
<keyword evidence="3" id="KW-1185">Reference proteome</keyword>
<name>A0A9E6PRJ0_9PSED</name>
<accession>A0A9E6PRJ0</accession>
<dbReference type="AlphaFoldDB" id="A0A9E6PRJ0"/>
<sequence length="550" mass="60416">MKKRFVLCVLASTLAGCKAEYNFDEVSAQAGTLGSPHALYVETRSGKLLNGTVTHKIGDRVLQSFKVENGRAVGEWKKFDRDGRLLVEGQLQAGVFVGARKTWCQGKFASQLDSLMTEEGGVRSEQSYDCATGLQIGDSTVIPGREVRVGEQREWRVIDGKQKLTLLETFASDGSDRLDGLVEHYDYKGELKDRATYRNGELEGVLETWVTADGTRVPADKVTYSAGRKNGPSETYFSHGWPAGTVAEKGNYKDDRQVGVWIWYQAGKASVRDYDNPPNRTPMAKQLWKAAHGDYRASDRNRAIRDLDGFAYLLKSSGIDINQRLTDEDRPLITTATDNAYDYLVSAGADPMGRDSEGNTRLMTCLTNLNVLNCGLEHMIMLAGKEDLKAHSVYGDTALSLFCRQADELKRRHGVGGREQALFQALLNGSDVNAKAYGGETALHACIAEHNLSFAEALAGAGANLDATDFKGTPALAAVFLENYRAGESSYRIRWSEERIRFVARYQGQSDFTFDTPVPAFGKTFRQLVLENGDTASAMLIDALVGTAKG</sequence>
<dbReference type="SUPFAM" id="SSF82185">
    <property type="entry name" value="Histone H3 K4-specific methyltransferase SET7/9 N-terminal domain"/>
    <property type="match status" value="1"/>
</dbReference>
<dbReference type="Gene3D" id="3.90.930.1">
    <property type="match status" value="1"/>
</dbReference>
<reference evidence="2 3" key="2">
    <citation type="journal article" date="2021" name="Microorganisms">
        <title>The Ever-Expanding Pseudomonas Genus: Description of 43 New Species and Partition of the Pseudomonas putida Group.</title>
        <authorList>
            <person name="Girard L."/>
            <person name="Lood C."/>
            <person name="Hofte M."/>
            <person name="Vandamme P."/>
            <person name="Rokni-Zadeh H."/>
            <person name="van Noort V."/>
            <person name="Lavigne R."/>
            <person name="De Mot R."/>
        </authorList>
    </citation>
    <scope>NUCLEOTIDE SEQUENCE [LARGE SCALE GENOMIC DNA]</scope>
    <source>
        <strain evidence="2 3">RW8P3</strain>
    </source>
</reference>
<dbReference type="PROSITE" id="PS50088">
    <property type="entry name" value="ANK_REPEAT"/>
    <property type="match status" value="1"/>
</dbReference>
<dbReference type="EMBL" id="CP077093">
    <property type="protein sequence ID" value="QXI30721.1"/>
    <property type="molecule type" value="Genomic_DNA"/>
</dbReference>
<dbReference type="Gene3D" id="1.25.40.20">
    <property type="entry name" value="Ankyrin repeat-containing domain"/>
    <property type="match status" value="2"/>
</dbReference>
<feature type="repeat" description="ANK" evidence="1">
    <location>
        <begin position="438"/>
        <end position="470"/>
    </location>
</feature>
<dbReference type="Proteomes" id="UP000634530">
    <property type="component" value="Chromosome"/>
</dbReference>
<dbReference type="InterPro" id="IPR036770">
    <property type="entry name" value="Ankyrin_rpt-contain_sf"/>
</dbReference>
<evidence type="ECO:0000256" key="1">
    <source>
        <dbReference type="PROSITE-ProRule" id="PRU00023"/>
    </source>
</evidence>
<reference evidence="2 3" key="1">
    <citation type="journal article" date="2020" name="Microorganisms">
        <title>Reliable Identification of Environmental Pseudomonas Isolates Using the rpoD Gene.</title>
        <authorList>
            <consortium name="The Broad Institute Genome Sequencing Platform"/>
            <person name="Girard L."/>
            <person name="Lood C."/>
            <person name="Rokni-Zadeh H."/>
            <person name="van Noort V."/>
            <person name="Lavigne R."/>
            <person name="De Mot R."/>
        </authorList>
    </citation>
    <scope>NUCLEOTIDE SEQUENCE [LARGE SCALE GENOMIC DNA]</scope>
    <source>
        <strain evidence="2 3">RW8P3</strain>
    </source>
</reference>
<dbReference type="PROSITE" id="PS50297">
    <property type="entry name" value="ANK_REP_REGION"/>
    <property type="match status" value="1"/>
</dbReference>
<dbReference type="SUPFAM" id="SSF48403">
    <property type="entry name" value="Ankyrin repeat"/>
    <property type="match status" value="1"/>
</dbReference>
<keyword evidence="1" id="KW-0040">ANK repeat</keyword>
<proteinExistence type="predicted"/>
<organism evidence="2 3">
    <name type="scientific">Pseudomonas vanderleydeniana</name>
    <dbReference type="NCBI Taxonomy" id="2745495"/>
    <lineage>
        <taxon>Bacteria</taxon>
        <taxon>Pseudomonadati</taxon>
        <taxon>Pseudomonadota</taxon>
        <taxon>Gammaproteobacteria</taxon>
        <taxon>Pseudomonadales</taxon>
        <taxon>Pseudomonadaceae</taxon>
        <taxon>Pseudomonas</taxon>
    </lineage>
</organism>